<evidence type="ECO:0000259" key="2">
    <source>
        <dbReference type="PROSITE" id="PS51309"/>
    </source>
</evidence>
<reference evidence="3" key="2">
    <citation type="submission" date="2025-08" db="UniProtKB">
        <authorList>
            <consortium name="Ensembl"/>
        </authorList>
    </citation>
    <scope>IDENTIFICATION</scope>
</reference>
<dbReference type="PROSITE" id="PS51309">
    <property type="entry name" value="PABC"/>
    <property type="match status" value="1"/>
</dbReference>
<organism evidence="3">
    <name type="scientific">Capra hircus</name>
    <name type="common">Goat</name>
    <dbReference type="NCBI Taxonomy" id="9925"/>
    <lineage>
        <taxon>Eukaryota</taxon>
        <taxon>Metazoa</taxon>
        <taxon>Chordata</taxon>
        <taxon>Craniata</taxon>
        <taxon>Vertebrata</taxon>
        <taxon>Euteleostomi</taxon>
        <taxon>Mammalia</taxon>
        <taxon>Eutheria</taxon>
        <taxon>Laurasiatheria</taxon>
        <taxon>Artiodactyla</taxon>
        <taxon>Ruminantia</taxon>
        <taxon>Pecora</taxon>
        <taxon>Bovidae</taxon>
        <taxon>Caprinae</taxon>
        <taxon>Capra</taxon>
    </lineage>
</organism>
<dbReference type="Pfam" id="PF00658">
    <property type="entry name" value="MLLE"/>
    <property type="match status" value="1"/>
</dbReference>
<dbReference type="SUPFAM" id="SSF63570">
    <property type="entry name" value="PABC (PABP) domain"/>
    <property type="match status" value="1"/>
</dbReference>
<dbReference type="InterPro" id="IPR002004">
    <property type="entry name" value="PABP_HYD_C"/>
</dbReference>
<sequence length="250" mass="26266">SPVPRRGDQGRDRDEWAHRGHQATVRGTGPAQGRAEGHPDQPVHAAPLHHAGPGRPHPGLLPAACQLLPACCAPANIGTQTIGPSVTGCSTPSRPLLTHKYSTPAHCTDRVQEPAVRVLGQEPLTASTLAAAPLHEQKQMIGERLFPLVYNVHAHLAGKITGMLLEIDNSELLLMLESPESLNAKVGWSLAGGRGGLRVEEGYGARHLLLGQRRWVFLLIPAGGGGRGEPGKGPATSAPPILCSSTGRTV</sequence>
<dbReference type="InterPro" id="IPR036053">
    <property type="entry name" value="PABP-dom"/>
</dbReference>
<dbReference type="Ensembl" id="ENSCHIT00010020229.1">
    <property type="protein sequence ID" value="ENSCHIP00010014383.1"/>
    <property type="gene ID" value="ENSCHIG00010010513.1"/>
</dbReference>
<dbReference type="Gene3D" id="1.10.1900.10">
    <property type="entry name" value="c-terminal domain of poly(a) binding protein"/>
    <property type="match status" value="1"/>
</dbReference>
<proteinExistence type="predicted"/>
<feature type="compositionally biased region" description="Basic and acidic residues" evidence="1">
    <location>
        <begin position="1"/>
        <end position="18"/>
    </location>
</feature>
<feature type="domain" description="PABC" evidence="2">
    <location>
        <begin position="121"/>
        <end position="198"/>
    </location>
</feature>
<evidence type="ECO:0000313" key="3">
    <source>
        <dbReference type="Ensembl" id="ENSCHIP00010014383.1"/>
    </source>
</evidence>
<feature type="region of interest" description="Disordered" evidence="1">
    <location>
        <begin position="1"/>
        <end position="55"/>
    </location>
</feature>
<feature type="region of interest" description="Disordered" evidence="1">
    <location>
        <begin position="226"/>
        <end position="250"/>
    </location>
</feature>
<dbReference type="SMART" id="SM00517">
    <property type="entry name" value="PolyA"/>
    <property type="match status" value="1"/>
</dbReference>
<dbReference type="AlphaFoldDB" id="A0A8C2PBB9"/>
<dbReference type="FunFam" id="1.10.1900.10:FF:000005">
    <property type="entry name" value="Poly(A) binding protein cytoplasmic 1 like"/>
    <property type="match status" value="1"/>
</dbReference>
<accession>A0A8C2PBB9</accession>
<protein>
    <recommendedName>
        <fullName evidence="2">PABC domain-containing protein</fullName>
    </recommendedName>
</protein>
<reference evidence="3" key="1">
    <citation type="submission" date="2019-03" db="EMBL/GenBank/DDBJ databases">
        <title>Genome sequencing and reference-guided assembly of Black Bengal Goat (Capra hircus).</title>
        <authorList>
            <person name="Siddiki A.Z."/>
            <person name="Baten A."/>
            <person name="Billah M."/>
            <person name="Alam M.A.U."/>
            <person name="Shawrob K.S.M."/>
            <person name="Saha S."/>
            <person name="Chowdhury M."/>
            <person name="Rahman A.H."/>
            <person name="Stear M."/>
            <person name="Miah G."/>
            <person name="Das G.B."/>
            <person name="Hossain M.M."/>
            <person name="Kumkum M."/>
            <person name="Islam M.S."/>
            <person name="Mollah A.M."/>
            <person name="Ahsan A."/>
            <person name="Tusar F."/>
            <person name="Khan M.K.I."/>
        </authorList>
    </citation>
    <scope>NUCLEOTIDE SEQUENCE [LARGE SCALE GENOMIC DNA]</scope>
</reference>
<name>A0A8C2PBB9_CAPHI</name>
<evidence type="ECO:0000256" key="1">
    <source>
        <dbReference type="SAM" id="MobiDB-lite"/>
    </source>
</evidence>
<dbReference type="GO" id="GO:0003723">
    <property type="term" value="F:RNA binding"/>
    <property type="evidence" value="ECO:0007669"/>
    <property type="project" value="InterPro"/>
</dbReference>